<evidence type="ECO:0000313" key="2">
    <source>
        <dbReference type="EMBL" id="VWD21993.1"/>
    </source>
</evidence>
<protein>
    <submittedName>
        <fullName evidence="2">Glycine/betaine ABC transporter ATPase</fullName>
    </submittedName>
</protein>
<proteinExistence type="predicted"/>
<name>A0A6P2YIQ7_9BURK</name>
<dbReference type="Proteomes" id="UP000494182">
    <property type="component" value="Unassembled WGS sequence"/>
</dbReference>
<dbReference type="SUPFAM" id="SSF52540">
    <property type="entry name" value="P-loop containing nucleoside triphosphate hydrolases"/>
    <property type="match status" value="1"/>
</dbReference>
<dbReference type="GO" id="GO:0005524">
    <property type="term" value="F:ATP binding"/>
    <property type="evidence" value="ECO:0007669"/>
    <property type="project" value="InterPro"/>
</dbReference>
<dbReference type="EMBL" id="CABVQT010000007">
    <property type="protein sequence ID" value="VWD21993.1"/>
    <property type="molecule type" value="Genomic_DNA"/>
</dbReference>
<dbReference type="InterPro" id="IPR003439">
    <property type="entry name" value="ABC_transporter-like_ATP-bd"/>
</dbReference>
<dbReference type="Pfam" id="PF00005">
    <property type="entry name" value="ABC_tran"/>
    <property type="match status" value="1"/>
</dbReference>
<reference evidence="2 3" key="1">
    <citation type="submission" date="2019-09" db="EMBL/GenBank/DDBJ databases">
        <authorList>
            <person name="Depoorter E."/>
        </authorList>
    </citation>
    <scope>NUCLEOTIDE SEQUENCE [LARGE SCALE GENOMIC DNA]</scope>
    <source>
        <strain evidence="2">R-71171</strain>
    </source>
</reference>
<evidence type="ECO:0000259" key="1">
    <source>
        <dbReference type="Pfam" id="PF00005"/>
    </source>
</evidence>
<organism evidence="2 3">
    <name type="scientific">Burkholderia contaminans</name>
    <dbReference type="NCBI Taxonomy" id="488447"/>
    <lineage>
        <taxon>Bacteria</taxon>
        <taxon>Pseudomonadati</taxon>
        <taxon>Pseudomonadota</taxon>
        <taxon>Betaproteobacteria</taxon>
        <taxon>Burkholderiales</taxon>
        <taxon>Burkholderiaceae</taxon>
        <taxon>Burkholderia</taxon>
        <taxon>Burkholderia cepacia complex</taxon>
    </lineage>
</organism>
<dbReference type="GO" id="GO:0016887">
    <property type="term" value="F:ATP hydrolysis activity"/>
    <property type="evidence" value="ECO:0007669"/>
    <property type="project" value="InterPro"/>
</dbReference>
<gene>
    <name evidence="2" type="ORF">BCO71171_03289</name>
</gene>
<dbReference type="Gene3D" id="3.40.50.300">
    <property type="entry name" value="P-loop containing nucleotide triphosphate hydrolases"/>
    <property type="match status" value="1"/>
</dbReference>
<dbReference type="InterPro" id="IPR051921">
    <property type="entry name" value="ABC_osmolyte_uptake_ATP-bind"/>
</dbReference>
<dbReference type="InterPro" id="IPR027417">
    <property type="entry name" value="P-loop_NTPase"/>
</dbReference>
<accession>A0A6P2YIQ7</accession>
<sequence>MDAPKVVVEGLCKVFGSNPQQALDMLAAGATKDDVLKRTGQVVGVHNVSFDVQEGEIFVLMGLSGSGKSTLIRLVNRLVDPSAGKVMIDGLDVASARRRVARR</sequence>
<evidence type="ECO:0000313" key="3">
    <source>
        <dbReference type="Proteomes" id="UP000494182"/>
    </source>
</evidence>
<dbReference type="AlphaFoldDB" id="A0A6P2YIQ7"/>
<feature type="domain" description="ABC transporter" evidence="1">
    <location>
        <begin position="45"/>
        <end position="99"/>
    </location>
</feature>
<dbReference type="PANTHER" id="PTHR43869">
    <property type="entry name" value="GLYCINE BETAINE/PROLINE BETAINE TRANSPORT SYSTEM ATP-BINDING PROTEIN PROV"/>
    <property type="match status" value="1"/>
</dbReference>
<dbReference type="PANTHER" id="PTHR43869:SF1">
    <property type="entry name" value="GLYCINE BETAINE_PROLINE BETAINE TRANSPORT SYSTEM ATP-BINDING PROTEIN PROV"/>
    <property type="match status" value="1"/>
</dbReference>